<feature type="non-terminal residue" evidence="2">
    <location>
        <position position="34"/>
    </location>
</feature>
<organism evidence="2 3">
    <name type="scientific">Stegodyphus mimosarum</name>
    <name type="common">African social velvet spider</name>
    <dbReference type="NCBI Taxonomy" id="407821"/>
    <lineage>
        <taxon>Eukaryota</taxon>
        <taxon>Metazoa</taxon>
        <taxon>Ecdysozoa</taxon>
        <taxon>Arthropoda</taxon>
        <taxon>Chelicerata</taxon>
        <taxon>Arachnida</taxon>
        <taxon>Araneae</taxon>
        <taxon>Araneomorphae</taxon>
        <taxon>Entelegynae</taxon>
        <taxon>Eresoidea</taxon>
        <taxon>Eresidae</taxon>
        <taxon>Stegodyphus</taxon>
    </lineage>
</organism>
<dbReference type="AlphaFoldDB" id="A0A087TQR5"/>
<name>A0A087TQR5_STEMI</name>
<keyword evidence="1" id="KW-1133">Transmembrane helix</keyword>
<sequence>MKLLPPKKNRSSQNTVIQHLMLVIPWIFHFLFKN</sequence>
<gene>
    <name evidence="2" type="ORF">X975_12542</name>
</gene>
<evidence type="ECO:0000313" key="3">
    <source>
        <dbReference type="Proteomes" id="UP000054359"/>
    </source>
</evidence>
<proteinExistence type="predicted"/>
<dbReference type="Proteomes" id="UP000054359">
    <property type="component" value="Unassembled WGS sequence"/>
</dbReference>
<keyword evidence="3" id="KW-1185">Reference proteome</keyword>
<reference evidence="2 3" key="1">
    <citation type="submission" date="2013-11" db="EMBL/GenBank/DDBJ databases">
        <title>Genome sequencing of Stegodyphus mimosarum.</title>
        <authorList>
            <person name="Bechsgaard J."/>
        </authorList>
    </citation>
    <scope>NUCLEOTIDE SEQUENCE [LARGE SCALE GENOMIC DNA]</scope>
</reference>
<accession>A0A087TQR5</accession>
<evidence type="ECO:0000256" key="1">
    <source>
        <dbReference type="SAM" id="Phobius"/>
    </source>
</evidence>
<evidence type="ECO:0000313" key="2">
    <source>
        <dbReference type="EMBL" id="KFM67454.1"/>
    </source>
</evidence>
<feature type="transmembrane region" description="Helical" evidence="1">
    <location>
        <begin position="12"/>
        <end position="32"/>
    </location>
</feature>
<protein>
    <submittedName>
        <fullName evidence="2">Uncharacterized protein</fullName>
    </submittedName>
</protein>
<keyword evidence="1" id="KW-0812">Transmembrane</keyword>
<dbReference type="EMBL" id="KK116330">
    <property type="protein sequence ID" value="KFM67454.1"/>
    <property type="molecule type" value="Genomic_DNA"/>
</dbReference>
<keyword evidence="1" id="KW-0472">Membrane</keyword>